<dbReference type="AlphaFoldDB" id="A0A9Q5Z9Y1"/>
<evidence type="ECO:0000256" key="1">
    <source>
        <dbReference type="SAM" id="MobiDB-lite"/>
    </source>
</evidence>
<accession>A0A9Q5Z9Y1</accession>
<proteinExistence type="predicted"/>
<dbReference type="GeneID" id="57094660"/>
<feature type="region of interest" description="Disordered" evidence="1">
    <location>
        <begin position="586"/>
        <end position="657"/>
    </location>
</feature>
<evidence type="ECO:0000313" key="3">
    <source>
        <dbReference type="Proteomes" id="UP000222310"/>
    </source>
</evidence>
<sequence>MIRLAKGIDLAKKPSFDLQKKTNNSFRKPPKRKSPNSSNPLDYEIVDPQEGLVPLFNSPFYTTPDTPADPMDCNRYPDSPWCGENPVDLRPFGLDVAIVLDECNFGVQFSGTLGFIKLPPFQIVYRNPACQPDPPALPQPDPTPGNSSKMPANCDYGVCGICVASISSIERYTNGAKADYHRTCKPTKAIYPLQENVIVGYDTPADFCLLVSITHSFVFNSAYIGLTYNIYNQASQWRASGGTIDGDLFDPSTVWRLEWDADIAIYFSTATRQPRIEILRWSKPNASLGDPGIALIPMGKAQYENLLVSNRITQRATFPNIWTETHIYQLFFFCPGNTPQIDPPPPPRKECCKMGCCPDNSNLERLLRLLLKKIGSDDLPASVPKLLTKKDAGTIQIQNIAEFISYTVKQLDALAGKYPLEIKIKDADLTQEGNQEKQISLPNIAEALAEIMGILLILQSESNANLIATTNGMIEAGSAKQAASLAVDYAKGNAEYLGYKGKQIERQVPFTFKPGEGRLDKMLVKGEVKVKGWENDDKDDLNDALAPLLELAAMWKAANFKNLGTSDPLAKLKEILRGAVSLSDEADKLVKSSGSPTDPSSQPKKNEWDSFIEETEQGFIAQPGITDSTNPYGRPLAQRPKIREIGNDTSDVEDQGQ</sequence>
<gene>
    <name evidence="2" type="ORF">VF08_21205</name>
</gene>
<dbReference type="EMBL" id="LAHD01000065">
    <property type="protein sequence ID" value="PHK01779.1"/>
    <property type="molecule type" value="Genomic_DNA"/>
</dbReference>
<evidence type="ECO:0000313" key="2">
    <source>
        <dbReference type="EMBL" id="PHK01779.1"/>
    </source>
</evidence>
<comment type="caution">
    <text evidence="2">The sequence shown here is derived from an EMBL/GenBank/DDBJ whole genome shotgun (WGS) entry which is preliminary data.</text>
</comment>
<dbReference type="Proteomes" id="UP000222310">
    <property type="component" value="Unassembled WGS sequence"/>
</dbReference>
<organism evidence="2 3">
    <name type="scientific">Nostoc linckia z8</name>
    <dbReference type="NCBI Taxonomy" id="1628746"/>
    <lineage>
        <taxon>Bacteria</taxon>
        <taxon>Bacillati</taxon>
        <taxon>Cyanobacteriota</taxon>
        <taxon>Cyanophyceae</taxon>
        <taxon>Nostocales</taxon>
        <taxon>Nostocaceae</taxon>
        <taxon>Nostoc</taxon>
    </lineage>
</organism>
<dbReference type="RefSeq" id="WP_099070405.1">
    <property type="nucleotide sequence ID" value="NZ_LAHD01000065.1"/>
</dbReference>
<reference evidence="2 3" key="1">
    <citation type="submission" date="2015-02" db="EMBL/GenBank/DDBJ databases">
        <title>Nostoc linckia genome annotation.</title>
        <authorList>
            <person name="Zhou Z."/>
        </authorList>
    </citation>
    <scope>NUCLEOTIDE SEQUENCE [LARGE SCALE GENOMIC DNA]</scope>
    <source>
        <strain evidence="3">z8</strain>
    </source>
</reference>
<name>A0A9Q5Z9Y1_NOSLI</name>
<feature type="compositionally biased region" description="Polar residues" evidence="1">
    <location>
        <begin position="592"/>
        <end position="603"/>
    </location>
</feature>
<protein>
    <submittedName>
        <fullName evidence="2">Uncharacterized protein</fullName>
    </submittedName>
</protein>
<feature type="region of interest" description="Disordered" evidence="1">
    <location>
        <begin position="18"/>
        <end position="43"/>
    </location>
</feature>